<gene>
    <name evidence="1" type="ORF">JYK02_14820</name>
</gene>
<dbReference type="EMBL" id="JAFIMU010000007">
    <property type="protein sequence ID" value="MBN8228779.1"/>
    <property type="molecule type" value="Genomic_DNA"/>
</dbReference>
<comment type="caution">
    <text evidence="1">The sequence shown here is derived from an EMBL/GenBank/DDBJ whole genome shotgun (WGS) entry which is preliminary data.</text>
</comment>
<accession>A0ABS3DAT6</accession>
<sequence>MRFTRKDVSELLEQVHGGPDVVGFATSNFSSTTYSLVASGPGTVWQDLYNSAHRLCSEDGATSPSEDCGGGGISF</sequence>
<proteinExistence type="predicted"/>
<organism evidence="1 2">
    <name type="scientific">Corallococcus macrosporus</name>
    <dbReference type="NCBI Taxonomy" id="35"/>
    <lineage>
        <taxon>Bacteria</taxon>
        <taxon>Pseudomonadati</taxon>
        <taxon>Myxococcota</taxon>
        <taxon>Myxococcia</taxon>
        <taxon>Myxococcales</taxon>
        <taxon>Cystobacterineae</taxon>
        <taxon>Myxococcaceae</taxon>
        <taxon>Corallococcus</taxon>
    </lineage>
</organism>
<reference evidence="1 2" key="1">
    <citation type="submission" date="2021-02" db="EMBL/GenBank/DDBJ databases">
        <title>De Novo genome assembly of isolated myxobacteria.</title>
        <authorList>
            <person name="Stevens D.C."/>
        </authorList>
    </citation>
    <scope>NUCLEOTIDE SEQUENCE [LARGE SCALE GENOMIC DNA]</scope>
    <source>
        <strain evidence="1 2">ATCC 29039</strain>
    </source>
</reference>
<evidence type="ECO:0000313" key="1">
    <source>
        <dbReference type="EMBL" id="MBN8228779.1"/>
    </source>
</evidence>
<dbReference type="Proteomes" id="UP000664052">
    <property type="component" value="Unassembled WGS sequence"/>
</dbReference>
<keyword evidence="2" id="KW-1185">Reference proteome</keyword>
<evidence type="ECO:0000313" key="2">
    <source>
        <dbReference type="Proteomes" id="UP000664052"/>
    </source>
</evidence>
<dbReference type="RefSeq" id="WP_207051569.1">
    <property type="nucleotide sequence ID" value="NZ_JAFIMU010000007.1"/>
</dbReference>
<name>A0ABS3DAT6_9BACT</name>
<protein>
    <submittedName>
        <fullName evidence="1">Uncharacterized protein</fullName>
    </submittedName>
</protein>